<evidence type="ECO:0000313" key="2">
    <source>
        <dbReference type="Proteomes" id="UP000249829"/>
    </source>
</evidence>
<name>A0A2V5HDJ1_ASPV1</name>
<accession>A0A2V5HDJ1</accession>
<dbReference type="AlphaFoldDB" id="A0A2V5HDJ1"/>
<dbReference type="STRING" id="1450538.A0A2V5HDJ1"/>
<reference evidence="1 2" key="1">
    <citation type="submission" date="2018-02" db="EMBL/GenBank/DDBJ databases">
        <title>The genomes of Aspergillus section Nigri reveals drivers in fungal speciation.</title>
        <authorList>
            <consortium name="DOE Joint Genome Institute"/>
            <person name="Vesth T.C."/>
            <person name="Nybo J."/>
            <person name="Theobald S."/>
            <person name="Brandl J."/>
            <person name="Frisvad J.C."/>
            <person name="Nielsen K.F."/>
            <person name="Lyhne E.K."/>
            <person name="Kogle M.E."/>
            <person name="Kuo A."/>
            <person name="Riley R."/>
            <person name="Clum A."/>
            <person name="Nolan M."/>
            <person name="Lipzen A."/>
            <person name="Salamov A."/>
            <person name="Henrissat B."/>
            <person name="Wiebenga A."/>
            <person name="De vries R.P."/>
            <person name="Grigoriev I.V."/>
            <person name="Mortensen U.H."/>
            <person name="Andersen M.R."/>
            <person name="Baker S.E."/>
        </authorList>
    </citation>
    <scope>NUCLEOTIDE SEQUENCE [LARGE SCALE GENOMIC DNA]</scope>
    <source>
        <strain evidence="1 2">CBS 115571</strain>
    </source>
</reference>
<protein>
    <submittedName>
        <fullName evidence="1">Uncharacterized protein</fullName>
    </submittedName>
</protein>
<evidence type="ECO:0000313" key="1">
    <source>
        <dbReference type="EMBL" id="PYI22408.1"/>
    </source>
</evidence>
<dbReference type="Proteomes" id="UP000249829">
    <property type="component" value="Unassembled WGS sequence"/>
</dbReference>
<proteinExistence type="predicted"/>
<gene>
    <name evidence="1" type="ORF">BO99DRAFT_5525</name>
</gene>
<organism evidence="1 2">
    <name type="scientific">Aspergillus violaceofuscus (strain CBS 115571)</name>
    <dbReference type="NCBI Taxonomy" id="1450538"/>
    <lineage>
        <taxon>Eukaryota</taxon>
        <taxon>Fungi</taxon>
        <taxon>Dikarya</taxon>
        <taxon>Ascomycota</taxon>
        <taxon>Pezizomycotina</taxon>
        <taxon>Eurotiomycetes</taxon>
        <taxon>Eurotiomycetidae</taxon>
        <taxon>Eurotiales</taxon>
        <taxon>Aspergillaceae</taxon>
        <taxon>Aspergillus</taxon>
    </lineage>
</organism>
<sequence length="146" mass="16358">MWNSPFKDITATALAGKWQRGNGYLSFVTDDRNTDYGRPYLGHLGNPKNRVMQHLVAIIKCEDSTLHYYIVAKGDGHCAINIIELWTLCWPDHISCHISMNACERRMAGAYAKGYSRLKRSKCYRWTGKGCGSSSKNCSRGAMSGS</sequence>
<keyword evidence="2" id="KW-1185">Reference proteome</keyword>
<dbReference type="EMBL" id="KZ825110">
    <property type="protein sequence ID" value="PYI22408.1"/>
    <property type="molecule type" value="Genomic_DNA"/>
</dbReference>